<feature type="compositionally biased region" description="Basic and acidic residues" evidence="2">
    <location>
        <begin position="113"/>
        <end position="137"/>
    </location>
</feature>
<reference evidence="4 5" key="2">
    <citation type="journal article" date="2014" name="Int. J. Syst. Evol. Microbiol.">
        <title>Complete genome sequence of Corynebacterium casei LMG S-19264T (=DSM 44701T), isolated from a smear-ripened cheese.</title>
        <authorList>
            <consortium name="US DOE Joint Genome Institute (JGI-PGF)"/>
            <person name="Walter F."/>
            <person name="Albersmeier A."/>
            <person name="Kalinowski J."/>
            <person name="Ruckert C."/>
        </authorList>
    </citation>
    <scope>NUCLEOTIDE SEQUENCE [LARGE SCALE GENOMIC DNA]</scope>
    <source>
        <strain evidence="4 5">CGMCC 4.7206</strain>
    </source>
</reference>
<dbReference type="Proteomes" id="UP001500220">
    <property type="component" value="Unassembled WGS sequence"/>
</dbReference>
<evidence type="ECO:0000313" key="5">
    <source>
        <dbReference type="Proteomes" id="UP000597989"/>
    </source>
</evidence>
<accession>A0A917NJZ5</accession>
<reference evidence="4" key="4">
    <citation type="submission" date="2020-09" db="EMBL/GenBank/DDBJ databases">
        <authorList>
            <person name="Sun Q."/>
            <person name="Zhou Y."/>
        </authorList>
    </citation>
    <scope>NUCLEOTIDE SEQUENCE</scope>
    <source>
        <strain evidence="4">CGMCC 4.7206</strain>
    </source>
</reference>
<reference evidence="3" key="5">
    <citation type="submission" date="2023-12" db="EMBL/GenBank/DDBJ databases">
        <authorList>
            <person name="Sun Q."/>
            <person name="Inoue M."/>
        </authorList>
    </citation>
    <scope>NUCLEOTIDE SEQUENCE</scope>
    <source>
        <strain evidence="3">JCM 10664</strain>
    </source>
</reference>
<organism evidence="4 5">
    <name type="scientific">Saccharopolyspora thermophila</name>
    <dbReference type="NCBI Taxonomy" id="89367"/>
    <lineage>
        <taxon>Bacteria</taxon>
        <taxon>Bacillati</taxon>
        <taxon>Actinomycetota</taxon>
        <taxon>Actinomycetes</taxon>
        <taxon>Pseudonocardiales</taxon>
        <taxon>Pseudonocardiaceae</taxon>
        <taxon>Saccharopolyspora</taxon>
    </lineage>
</organism>
<protein>
    <recommendedName>
        <fullName evidence="7">DUF4398 domain-containing protein</fullName>
    </recommendedName>
</protein>
<dbReference type="Proteomes" id="UP000597989">
    <property type="component" value="Unassembled WGS sequence"/>
</dbReference>
<keyword evidence="1" id="KW-0175">Coiled coil</keyword>
<proteinExistence type="predicted"/>
<name>A0A917NJZ5_9PSEU</name>
<evidence type="ECO:0000256" key="1">
    <source>
        <dbReference type="SAM" id="Coils"/>
    </source>
</evidence>
<keyword evidence="6" id="KW-1185">Reference proteome</keyword>
<reference evidence="3" key="1">
    <citation type="journal article" date="2014" name="Int. J. Syst. Evol. Microbiol.">
        <title>Complete genome of a new Firmicutes species belonging to the dominant human colonic microbiota ('Ruminococcus bicirculans') reveals two chromosomes and a selective capacity to utilize plant glucans.</title>
        <authorList>
            <consortium name="NISC Comparative Sequencing Program"/>
            <person name="Wegmann U."/>
            <person name="Louis P."/>
            <person name="Goesmann A."/>
            <person name="Henrissat B."/>
            <person name="Duncan S.H."/>
            <person name="Flint H.J."/>
        </authorList>
    </citation>
    <scope>NUCLEOTIDE SEQUENCE</scope>
    <source>
        <strain evidence="3">JCM 10664</strain>
    </source>
</reference>
<feature type="coiled-coil region" evidence="1">
    <location>
        <begin position="35"/>
        <end position="62"/>
    </location>
</feature>
<feature type="region of interest" description="Disordered" evidence="2">
    <location>
        <begin position="84"/>
        <end position="147"/>
    </location>
</feature>
<dbReference type="AlphaFoldDB" id="A0A917NJZ5"/>
<evidence type="ECO:0000256" key="2">
    <source>
        <dbReference type="SAM" id="MobiDB-lite"/>
    </source>
</evidence>
<reference evidence="6" key="3">
    <citation type="journal article" date="2019" name="Int. J. Syst. Evol. Microbiol.">
        <title>The Global Catalogue of Microorganisms (GCM) 10K type strain sequencing project: providing services to taxonomists for standard genome sequencing and annotation.</title>
        <authorList>
            <consortium name="The Broad Institute Genomics Platform"/>
            <consortium name="The Broad Institute Genome Sequencing Center for Infectious Disease"/>
            <person name="Wu L."/>
            <person name="Ma J."/>
        </authorList>
    </citation>
    <scope>NUCLEOTIDE SEQUENCE [LARGE SCALE GENOMIC DNA]</scope>
    <source>
        <strain evidence="6">JCM 10664</strain>
    </source>
</reference>
<dbReference type="EMBL" id="BAAAHC010000006">
    <property type="protein sequence ID" value="GAA0515351.1"/>
    <property type="molecule type" value="Genomic_DNA"/>
</dbReference>
<dbReference type="EMBL" id="BMMT01000027">
    <property type="protein sequence ID" value="GGJ06392.1"/>
    <property type="molecule type" value="Genomic_DNA"/>
</dbReference>
<evidence type="ECO:0008006" key="7">
    <source>
        <dbReference type="Google" id="ProtNLM"/>
    </source>
</evidence>
<evidence type="ECO:0000313" key="4">
    <source>
        <dbReference type="EMBL" id="GGJ06392.1"/>
    </source>
</evidence>
<evidence type="ECO:0000313" key="6">
    <source>
        <dbReference type="Proteomes" id="UP001500220"/>
    </source>
</evidence>
<evidence type="ECO:0000313" key="3">
    <source>
        <dbReference type="EMBL" id="GAA0515351.1"/>
    </source>
</evidence>
<sequence length="147" mass="15654">MLAALSLLLAGCGAPEPVDPQVRQELTARVDAVKAAALANDRVGAEAALAELHREIADAQAQGKLSPGHARTILAAAERVAEDVRTIPPPGPPAPVIVTVTQDPPAVEQPAEQDAKNREKAREELRKQREEVRKQQEGRGNNGKNDD</sequence>
<gene>
    <name evidence="3" type="ORF">GCM10009545_16850</name>
    <name evidence="4" type="ORF">GCM10011581_49170</name>
</gene>
<feature type="compositionally biased region" description="Polar residues" evidence="2">
    <location>
        <begin position="138"/>
        <end position="147"/>
    </location>
</feature>
<comment type="caution">
    <text evidence="4">The sequence shown here is derived from an EMBL/GenBank/DDBJ whole genome shotgun (WGS) entry which is preliminary data.</text>
</comment>